<dbReference type="PRINTS" id="PR00421">
    <property type="entry name" value="THIOREDOXIN"/>
</dbReference>
<dbReference type="InterPro" id="IPR005746">
    <property type="entry name" value="Thioredoxin"/>
</dbReference>
<evidence type="ECO:0000259" key="7">
    <source>
        <dbReference type="PROSITE" id="PS51352"/>
    </source>
</evidence>
<evidence type="ECO:0000313" key="8">
    <source>
        <dbReference type="EMBL" id="ADI73005.1"/>
    </source>
</evidence>
<feature type="domain" description="Thioredoxin" evidence="7">
    <location>
        <begin position="1"/>
        <end position="89"/>
    </location>
</feature>
<dbReference type="AlphaFoldDB" id="D7E5Y3"/>
<dbReference type="CDD" id="cd02947">
    <property type="entry name" value="TRX_family"/>
    <property type="match status" value="1"/>
</dbReference>
<dbReference type="Gene3D" id="3.40.30.10">
    <property type="entry name" value="Glutaredoxin"/>
    <property type="match status" value="1"/>
</dbReference>
<evidence type="ECO:0000256" key="3">
    <source>
        <dbReference type="ARBA" id="ARBA00023157"/>
    </source>
</evidence>
<dbReference type="Pfam" id="PF00085">
    <property type="entry name" value="Thioredoxin"/>
    <property type="match status" value="1"/>
</dbReference>
<dbReference type="HOGENOM" id="CLU_090389_10_4_2"/>
<dbReference type="EMBL" id="CP002069">
    <property type="protein sequence ID" value="ADI73005.1"/>
    <property type="molecule type" value="Genomic_DNA"/>
</dbReference>
<evidence type="ECO:0000256" key="2">
    <source>
        <dbReference type="ARBA" id="ARBA00022982"/>
    </source>
</evidence>
<accession>D7E5Y3</accession>
<organism evidence="8 9">
    <name type="scientific">Methanohalobium evestigatum (strain ATCC BAA-1072 / DSM 3721 / NBRC 107634 / OCM 161 / Z-7303)</name>
    <dbReference type="NCBI Taxonomy" id="644295"/>
    <lineage>
        <taxon>Archaea</taxon>
        <taxon>Methanobacteriati</taxon>
        <taxon>Methanobacteriota</taxon>
        <taxon>Stenosarchaea group</taxon>
        <taxon>Methanomicrobia</taxon>
        <taxon>Methanosarcinales</taxon>
        <taxon>Methanosarcinaceae</taxon>
        <taxon>Methanohalobium</taxon>
    </lineage>
</organism>
<dbReference type="OrthoDB" id="35385at2157"/>
<keyword evidence="9" id="KW-1185">Reference proteome</keyword>
<evidence type="ECO:0000256" key="4">
    <source>
        <dbReference type="ARBA" id="ARBA00023284"/>
    </source>
</evidence>
<dbReference type="GO" id="GO:0005737">
    <property type="term" value="C:cytoplasm"/>
    <property type="evidence" value="ECO:0007669"/>
    <property type="project" value="TreeGrafter"/>
</dbReference>
<dbReference type="Proteomes" id="UP000000391">
    <property type="component" value="Chromosome"/>
</dbReference>
<dbReference type="InterPro" id="IPR013766">
    <property type="entry name" value="Thioredoxin_domain"/>
</dbReference>
<dbReference type="PANTHER" id="PTHR45663">
    <property type="entry name" value="GEO12009P1"/>
    <property type="match status" value="1"/>
</dbReference>
<proteinExistence type="predicted"/>
<keyword evidence="2" id="KW-0249">Electron transport</keyword>
<dbReference type="GO" id="GO:0015035">
    <property type="term" value="F:protein-disulfide reductase activity"/>
    <property type="evidence" value="ECO:0007669"/>
    <property type="project" value="InterPro"/>
</dbReference>
<evidence type="ECO:0000256" key="5">
    <source>
        <dbReference type="PIRSR" id="PIRSR000077-1"/>
    </source>
</evidence>
<dbReference type="PROSITE" id="PS51352">
    <property type="entry name" value="THIOREDOXIN_2"/>
    <property type="match status" value="1"/>
</dbReference>
<feature type="active site" description="Nucleophile" evidence="5">
    <location>
        <position position="14"/>
    </location>
</feature>
<keyword evidence="1" id="KW-0813">Transport</keyword>
<feature type="disulfide bond" description="Redox-active" evidence="6">
    <location>
        <begin position="14"/>
        <end position="17"/>
    </location>
</feature>
<keyword evidence="3 6" id="KW-1015">Disulfide bond</keyword>
<dbReference type="PROSITE" id="PS51354">
    <property type="entry name" value="GLUTAREDOXIN_2"/>
    <property type="match status" value="1"/>
</dbReference>
<protein>
    <submittedName>
        <fullName evidence="8">Thioredoxin domain protein</fullName>
    </submittedName>
</protein>
<feature type="site" description="Deprotonates C-terminal active site Cys" evidence="5">
    <location>
        <position position="8"/>
    </location>
</feature>
<dbReference type="InterPro" id="IPR017937">
    <property type="entry name" value="Thioredoxin_CS"/>
</dbReference>
<reference evidence="8 9" key="1">
    <citation type="submission" date="2010-06" db="EMBL/GenBank/DDBJ databases">
        <title>Complete sequence chromosome of Methanohalobium evestigatum Z-7303.</title>
        <authorList>
            <consortium name="US DOE Joint Genome Institute"/>
            <person name="Lucas S."/>
            <person name="Copeland A."/>
            <person name="Lapidus A."/>
            <person name="Cheng J.-F."/>
            <person name="Bruce D."/>
            <person name="Goodwin L."/>
            <person name="Pitluck S."/>
            <person name="Saunders E."/>
            <person name="Detter J.C."/>
            <person name="Han C."/>
            <person name="Tapia R."/>
            <person name="Land M."/>
            <person name="Hauser L."/>
            <person name="Kyrpides N."/>
            <person name="Mikhailova N."/>
            <person name="Sieprawska-Lupa M."/>
            <person name="Whitman W.B."/>
            <person name="Anderson I."/>
            <person name="Woyke T."/>
        </authorList>
    </citation>
    <scope>NUCLEOTIDE SEQUENCE [LARGE SCALE GENOMIC DNA]</scope>
    <source>
        <strain evidence="9">ATCC BAA-1072 / DSM 3721 / NBRC 107634 / OCM 161 / Z-7303</strain>
    </source>
</reference>
<dbReference type="InterPro" id="IPR036249">
    <property type="entry name" value="Thioredoxin-like_sf"/>
</dbReference>
<dbReference type="PROSITE" id="PS00194">
    <property type="entry name" value="THIOREDOXIN_1"/>
    <property type="match status" value="1"/>
</dbReference>
<feature type="site" description="Contributes to redox potential value" evidence="5">
    <location>
        <position position="15"/>
    </location>
</feature>
<feature type="active site" description="Nucleophile" evidence="5">
    <location>
        <position position="17"/>
    </location>
</feature>
<dbReference type="PIRSF" id="PIRSF000077">
    <property type="entry name" value="Thioredoxin"/>
    <property type="match status" value="1"/>
</dbReference>
<name>D7E5Y3_METEZ</name>
<sequence length="89" mass="10002">MGKPILLDFSATWCGPCKMQKPIIDDLKEKYGDQVDIKEVDVDENGEMARNYNVMAVPTIVIEKDGEEVKRFTGLKQADVLSAELDKLL</sequence>
<keyword evidence="4 6" id="KW-0676">Redox-active center</keyword>
<feature type="site" description="Contributes to redox potential value" evidence="5">
    <location>
        <position position="16"/>
    </location>
</feature>
<gene>
    <name evidence="8" type="ordered locus">Metev_0073</name>
</gene>
<dbReference type="KEGG" id="mev:Metev_0073"/>
<dbReference type="STRING" id="644295.Metev_0073"/>
<evidence type="ECO:0000256" key="1">
    <source>
        <dbReference type="ARBA" id="ARBA00022448"/>
    </source>
</evidence>
<dbReference type="SUPFAM" id="SSF52833">
    <property type="entry name" value="Thioredoxin-like"/>
    <property type="match status" value="1"/>
</dbReference>
<evidence type="ECO:0000256" key="6">
    <source>
        <dbReference type="PIRSR" id="PIRSR000077-4"/>
    </source>
</evidence>
<dbReference type="PANTHER" id="PTHR45663:SF11">
    <property type="entry name" value="GEO12009P1"/>
    <property type="match status" value="1"/>
</dbReference>
<evidence type="ECO:0000313" key="9">
    <source>
        <dbReference type="Proteomes" id="UP000000391"/>
    </source>
</evidence>